<evidence type="ECO:0000313" key="1">
    <source>
        <dbReference type="EMBL" id="VAY86213.1"/>
    </source>
</evidence>
<reference evidence="1" key="1">
    <citation type="submission" date="2018-10" db="EMBL/GenBank/DDBJ databases">
        <authorList>
            <person name="Aoki K."/>
        </authorList>
    </citation>
    <scope>NUCLEOTIDE SEQUENCE</scope>
</reference>
<protein>
    <submittedName>
        <fullName evidence="1">Uncharacterized protein</fullName>
    </submittedName>
</protein>
<dbReference type="AlphaFoldDB" id="A0A3B1DVZ0"/>
<organism evidence="1">
    <name type="scientific">hydrothermal vent metagenome</name>
    <dbReference type="NCBI Taxonomy" id="652676"/>
    <lineage>
        <taxon>unclassified sequences</taxon>
        <taxon>metagenomes</taxon>
        <taxon>ecological metagenomes</taxon>
    </lineage>
</organism>
<accession>A0A3B1DVZ0</accession>
<name>A0A3B1DVZ0_9ZZZZ</name>
<dbReference type="EMBL" id="UOYO01000002">
    <property type="protein sequence ID" value="VAY86213.1"/>
    <property type="molecule type" value="Genomic_DNA"/>
</dbReference>
<proteinExistence type="predicted"/>
<sequence>MNIKQSLSTFDFEDTISLKCTDDKDTTCMLFIDNVQQDDKITNLFKECPQVYEYSKNQTRLEFNDIKLKNLETLSICFEFTLNKNGHSNQMIVETKDDVFIYDNISLKPTKIRFINDISYFFDDKIDEVKNAF</sequence>
<gene>
    <name evidence="1" type="ORF">MNB_ARC-1_872</name>
</gene>